<dbReference type="InterPro" id="IPR038770">
    <property type="entry name" value="Na+/solute_symporter_sf"/>
</dbReference>
<dbReference type="RefSeq" id="WP_148817507.1">
    <property type="nucleotide sequence ID" value="NZ_CP043046.1"/>
</dbReference>
<feature type="transmembrane region" description="Helical" evidence="1">
    <location>
        <begin position="158"/>
        <end position="180"/>
    </location>
</feature>
<evidence type="ECO:0000313" key="3">
    <source>
        <dbReference type="Proteomes" id="UP000325161"/>
    </source>
</evidence>
<name>A0A5C0B5R2_9BURK</name>
<dbReference type="PANTHER" id="PTHR18640">
    <property type="entry name" value="SOLUTE CARRIER FAMILY 10 MEMBER 7"/>
    <property type="match status" value="1"/>
</dbReference>
<evidence type="ECO:0000256" key="1">
    <source>
        <dbReference type="SAM" id="Phobius"/>
    </source>
</evidence>
<feature type="transmembrane region" description="Helical" evidence="1">
    <location>
        <begin position="127"/>
        <end position="152"/>
    </location>
</feature>
<proteinExistence type="predicted"/>
<dbReference type="KEGG" id="pacr:FXN63_21810"/>
<keyword evidence="1" id="KW-1133">Transmembrane helix</keyword>
<feature type="transmembrane region" description="Helical" evidence="1">
    <location>
        <begin position="201"/>
        <end position="220"/>
    </location>
</feature>
<organism evidence="2 3">
    <name type="scientific">Pigmentiphaga aceris</name>
    <dbReference type="NCBI Taxonomy" id="1940612"/>
    <lineage>
        <taxon>Bacteria</taxon>
        <taxon>Pseudomonadati</taxon>
        <taxon>Pseudomonadota</taxon>
        <taxon>Betaproteobacteria</taxon>
        <taxon>Burkholderiales</taxon>
        <taxon>Alcaligenaceae</taxon>
        <taxon>Pigmentiphaga</taxon>
    </lineage>
</organism>
<reference evidence="2 3" key="1">
    <citation type="submission" date="2019-08" db="EMBL/GenBank/DDBJ databases">
        <title>Amphibian skin-associated Pigmentiphaga: genome sequence and occurrence across geography and hosts.</title>
        <authorList>
            <person name="Bletz M.C."/>
            <person name="Bunk B."/>
            <person name="Sproeer C."/>
            <person name="Biwer P."/>
            <person name="Reiter S."/>
            <person name="Rabemananjara F.C.E."/>
            <person name="Schulz S."/>
            <person name="Overmann J."/>
            <person name="Vences M."/>
        </authorList>
    </citation>
    <scope>NUCLEOTIDE SEQUENCE [LARGE SCALE GENOMIC DNA]</scope>
    <source>
        <strain evidence="2 3">Mada1488</strain>
    </source>
</reference>
<dbReference type="PIRSF" id="PIRSF026166">
    <property type="entry name" value="UCP026166"/>
    <property type="match status" value="1"/>
</dbReference>
<keyword evidence="1" id="KW-0472">Membrane</keyword>
<dbReference type="InterPro" id="IPR016833">
    <property type="entry name" value="Put_Na-Bile_cotransptr"/>
</dbReference>
<dbReference type="GO" id="GO:0005886">
    <property type="term" value="C:plasma membrane"/>
    <property type="evidence" value="ECO:0007669"/>
    <property type="project" value="TreeGrafter"/>
</dbReference>
<feature type="transmembrane region" description="Helical" evidence="1">
    <location>
        <begin position="32"/>
        <end position="52"/>
    </location>
</feature>
<dbReference type="PANTHER" id="PTHR18640:SF5">
    <property type="entry name" value="SODIUM_BILE ACID COTRANSPORTER 7"/>
    <property type="match status" value="1"/>
</dbReference>
<evidence type="ECO:0000313" key="2">
    <source>
        <dbReference type="EMBL" id="QEI08181.1"/>
    </source>
</evidence>
<accession>A0A5C0B5R2</accession>
<dbReference type="Gene3D" id="1.20.1530.20">
    <property type="match status" value="1"/>
</dbReference>
<dbReference type="Pfam" id="PF13593">
    <property type="entry name" value="SBF_like"/>
    <property type="match status" value="1"/>
</dbReference>
<feature type="transmembrane region" description="Helical" evidence="1">
    <location>
        <begin position="97"/>
        <end position="120"/>
    </location>
</feature>
<dbReference type="OrthoDB" id="9792271at2"/>
<keyword evidence="1" id="KW-0812">Transmembrane</keyword>
<protein>
    <submittedName>
        <fullName evidence="2">Bile acid:sodium symporter</fullName>
    </submittedName>
</protein>
<feature type="transmembrane region" description="Helical" evidence="1">
    <location>
        <begin position="9"/>
        <end position="26"/>
    </location>
</feature>
<sequence length="331" mass="35596">MSRYLPDRFTVAIILTVILASFLPASGKGAQIFEVITNVAVGVLFFMHGAKLSREAIIAGVTHWRLHLVVFLSTFVLFPVLGLTLKPVLSWLMTPELYVGILFLCALPSTVQSSIALTAVARGNVPAAVCSASFSSLIGIFLTPVLVGIFVVPHGGHISFEAVTKIFVQLLLPFIVGHLMRPLIGKFIDKHKATLKYVDQSSILLVVYTAFSAAVIEGLWQNTPASTLIGVIVATSILLAIALFITWQTGKRLGFSKADQITILFCGSKKSLATGAPMAKVLFASSAVGAIVLPVMIFHQVQLMLCAMIAQHYARRPEEDAKKIIDAAAQP</sequence>
<dbReference type="AlphaFoldDB" id="A0A5C0B5R2"/>
<feature type="transmembrane region" description="Helical" evidence="1">
    <location>
        <begin position="226"/>
        <end position="247"/>
    </location>
</feature>
<keyword evidence="3" id="KW-1185">Reference proteome</keyword>
<feature type="transmembrane region" description="Helical" evidence="1">
    <location>
        <begin position="64"/>
        <end position="85"/>
    </location>
</feature>
<gene>
    <name evidence="2" type="ORF">FXN63_21810</name>
</gene>
<feature type="transmembrane region" description="Helical" evidence="1">
    <location>
        <begin position="278"/>
        <end position="298"/>
    </location>
</feature>
<dbReference type="EMBL" id="CP043046">
    <property type="protein sequence ID" value="QEI08181.1"/>
    <property type="molecule type" value="Genomic_DNA"/>
</dbReference>
<dbReference type="Proteomes" id="UP000325161">
    <property type="component" value="Chromosome"/>
</dbReference>